<reference evidence="4" key="1">
    <citation type="submission" date="2020-06" db="EMBL/GenBank/DDBJ databases">
        <title>Analysis procedures for assessing recovery of high quality, complete, closed genomes from Nanopore long read metagenome sequencing.</title>
        <authorList>
            <person name="Bessarab I."/>
            <person name="Arumugam K."/>
            <person name="Haryono M."/>
            <person name="Liu X."/>
            <person name="Roy S."/>
            <person name="Zuniga-Montanez R.E."/>
            <person name="Qiu G."/>
            <person name="Drautz-Moses D.I."/>
            <person name="Law Y.Y."/>
            <person name="Wuertz S."/>
            <person name="Lauro F.M."/>
            <person name="Huson D.H."/>
            <person name="Williams R.B."/>
        </authorList>
    </citation>
    <scope>NUCLEOTIDE SEQUENCE [LARGE SCALE GENOMIC DNA]</scope>
    <source>
        <strain evidence="4">SSD2</strain>
    </source>
</reference>
<dbReference type="InterPro" id="IPR041369">
    <property type="entry name" value="TrmO_C"/>
</dbReference>
<dbReference type="Gene3D" id="2.30.110.10">
    <property type="entry name" value="Electron Transport, Fmn-binding Protein, Chain A"/>
    <property type="match status" value="1"/>
</dbReference>
<dbReference type="PANTHER" id="PTHR12818:SF0">
    <property type="entry name" value="TRNA (ADENINE(37)-N6)-METHYLTRANSFERASE"/>
    <property type="match status" value="1"/>
</dbReference>
<feature type="domain" description="TsaA-like" evidence="3">
    <location>
        <begin position="193"/>
        <end position="334"/>
    </location>
</feature>
<dbReference type="InterPro" id="IPR012349">
    <property type="entry name" value="Split_barrel_FMN-bd"/>
</dbReference>
<dbReference type="InterPro" id="IPR036413">
    <property type="entry name" value="YaeB-like_sf"/>
</dbReference>
<dbReference type="EMBL" id="CP059265">
    <property type="protein sequence ID" value="QLQ30315.1"/>
    <property type="molecule type" value="Genomic_DNA"/>
</dbReference>
<proteinExistence type="inferred from homology"/>
<dbReference type="AlphaFoldDB" id="A0A7L6AMP5"/>
<evidence type="ECO:0000313" key="5">
    <source>
        <dbReference type="Proteomes" id="UP000510621"/>
    </source>
</evidence>
<evidence type="ECO:0000256" key="1">
    <source>
        <dbReference type="ARBA" id="ARBA00022691"/>
    </source>
</evidence>
<dbReference type="InterPro" id="IPR023368">
    <property type="entry name" value="UPF0066_cons_site"/>
</dbReference>
<evidence type="ECO:0000313" key="4">
    <source>
        <dbReference type="EMBL" id="QLQ30315.1"/>
    </source>
</evidence>
<dbReference type="Proteomes" id="UP000510621">
    <property type="component" value="Chromosome"/>
</dbReference>
<keyword evidence="1" id="KW-0949">S-adenosyl-L-methionine</keyword>
<evidence type="ECO:0000256" key="2">
    <source>
        <dbReference type="ARBA" id="ARBA00033753"/>
    </source>
</evidence>
<dbReference type="KEGG" id="this:HZT40_00300"/>
<accession>A0A7L6AMP5</accession>
<dbReference type="Pfam" id="PF01243">
    <property type="entry name" value="PNPOx_N"/>
    <property type="match status" value="1"/>
</dbReference>
<dbReference type="CDD" id="cd09281">
    <property type="entry name" value="UPF0066"/>
    <property type="match status" value="1"/>
</dbReference>
<dbReference type="InterPro" id="IPR023370">
    <property type="entry name" value="TrmO-like_N"/>
</dbReference>
<dbReference type="InterPro" id="IPR040372">
    <property type="entry name" value="YaeB-like"/>
</dbReference>
<dbReference type="Gene3D" id="3.30.2310.10">
    <property type="entry name" value="YaeB-like"/>
    <property type="match status" value="1"/>
</dbReference>
<dbReference type="Pfam" id="PF18389">
    <property type="entry name" value="TrmO_C"/>
    <property type="match status" value="1"/>
</dbReference>
<dbReference type="SUPFAM" id="SSF50475">
    <property type="entry name" value="FMN-binding split barrel"/>
    <property type="match status" value="1"/>
</dbReference>
<organism evidence="4 5">
    <name type="scientific">Candidatus Thiothrix singaporensis</name>
    <dbReference type="NCBI Taxonomy" id="2799669"/>
    <lineage>
        <taxon>Bacteria</taxon>
        <taxon>Pseudomonadati</taxon>
        <taxon>Pseudomonadota</taxon>
        <taxon>Gammaproteobacteria</taxon>
        <taxon>Thiotrichales</taxon>
        <taxon>Thiotrichaceae</taxon>
        <taxon>Thiothrix</taxon>
    </lineage>
</organism>
<comment type="similarity">
    <text evidence="2">Belongs to the tRNA methyltransferase O family.</text>
</comment>
<name>A0A7L6AMP5_9GAMM</name>
<keyword evidence="5" id="KW-1185">Reference proteome</keyword>
<dbReference type="PROSITE" id="PS01318">
    <property type="entry name" value="TSAA_1"/>
    <property type="match status" value="1"/>
</dbReference>
<dbReference type="InterPro" id="IPR011576">
    <property type="entry name" value="Pyridox_Oxase_N"/>
</dbReference>
<dbReference type="GO" id="GO:0089715">
    <property type="term" value="F:tRNA (L-threonylcarbamoyladenosine(37)-C2) methyltransferase activity"/>
    <property type="evidence" value="ECO:0007669"/>
    <property type="project" value="TreeGrafter"/>
</dbReference>
<gene>
    <name evidence="4" type="primary">tsaA</name>
    <name evidence="4" type="ORF">HZT40_00300</name>
</gene>
<dbReference type="NCBIfam" id="TIGR00104">
    <property type="entry name" value="tRNA_TsaA"/>
    <property type="match status" value="1"/>
</dbReference>
<dbReference type="Gene3D" id="2.40.30.70">
    <property type="entry name" value="YaeB-like"/>
    <property type="match status" value="1"/>
</dbReference>
<dbReference type="Pfam" id="PF01980">
    <property type="entry name" value="TrmO_N"/>
    <property type="match status" value="1"/>
</dbReference>
<dbReference type="GO" id="GO:0032259">
    <property type="term" value="P:methylation"/>
    <property type="evidence" value="ECO:0007669"/>
    <property type="project" value="UniProtKB-KW"/>
</dbReference>
<dbReference type="SUPFAM" id="SSF118196">
    <property type="entry name" value="YaeB-like"/>
    <property type="match status" value="1"/>
</dbReference>
<dbReference type="FunFam" id="2.40.30.70:FF:000001">
    <property type="entry name" value="tRNA (N6-threonylcarbamoyladenosine(37)-N6)-methyltransferase TrmO"/>
    <property type="match status" value="1"/>
</dbReference>
<protein>
    <submittedName>
        <fullName evidence="4">tRNA (N6-threonylcarbamoyladenosine(37)-N6)-methyltransferase TrmO</fullName>
    </submittedName>
</protein>
<dbReference type="InterPro" id="IPR036414">
    <property type="entry name" value="YaeB_N_sf"/>
</dbReference>
<evidence type="ECO:0000259" key="3">
    <source>
        <dbReference type="PROSITE" id="PS51668"/>
    </source>
</evidence>
<dbReference type="PANTHER" id="PTHR12818">
    <property type="entry name" value="TRNA (ADENINE(37)-N6)-METHYLTRANSFERASE"/>
    <property type="match status" value="1"/>
</dbReference>
<sequence length="423" mass="46448">MSKNPQETLGRLLAEAKTLQLATLDAEGEPSISYAPFVTDAEGNFYIFVSRLSGHTQEILEHPQVAVLVIADEQDARQIFARTRATYRCGAEIVAREDAVFPQMLDAMEARFGSVVSVLRGLGDFMMFRLKLQSGRFVMGFGQAFVLAGEGLRECGHISQARLETVLLGVEGAGMNLDDSPPFSSGAGEGMVFTPIGLISSPYKEKFGIPRQPGLVKAARAILTLLPQCNQPETVRGLEGFSHVWIIFVFHATQQQGWKPTVRPPRLGGNARMGVFATRSTFRPNPIGLTVAELHGIRTQGGHTLLELGGADLLDGTPVLDIKPYLPYADAIPEACAGFAQEAPSTPLAVRFSVLANEQCRRKQAQWNTDVRQLVEQVLRQDPRPSYQQGQENGRVYAMRLYDFNLRWRYAAGGIEVLELADS</sequence>
<dbReference type="PROSITE" id="PS51668">
    <property type="entry name" value="TSAA_2"/>
    <property type="match status" value="1"/>
</dbReference>